<comment type="caution">
    <text evidence="2">The sequence shown here is derived from an EMBL/GenBank/DDBJ whole genome shotgun (WGS) entry which is preliminary data.</text>
</comment>
<dbReference type="VEuPathDB" id="MicrosporidiaDB:EDEG_03553"/>
<dbReference type="HOGENOM" id="CLU_619669_0_0_1"/>
<evidence type="ECO:0000313" key="3">
    <source>
        <dbReference type="Proteomes" id="UP000003163"/>
    </source>
</evidence>
<gene>
    <name evidence="2" type="ORF">EDEG_03553</name>
</gene>
<name>J8ZQL0_EDHAE</name>
<dbReference type="EMBL" id="AFBI03000097">
    <property type="protein sequence ID" value="EJW01998.1"/>
    <property type="molecule type" value="Genomic_DNA"/>
</dbReference>
<keyword evidence="3" id="KW-1185">Reference proteome</keyword>
<accession>J8ZQL0</accession>
<proteinExistence type="predicted"/>
<dbReference type="AlphaFoldDB" id="J8ZQL0"/>
<evidence type="ECO:0000256" key="1">
    <source>
        <dbReference type="SAM" id="Phobius"/>
    </source>
</evidence>
<protein>
    <recommendedName>
        <fullName evidence="4">Transmembrane protein</fullName>
    </recommendedName>
</protein>
<keyword evidence="1" id="KW-1133">Transmembrane helix</keyword>
<keyword evidence="1" id="KW-0812">Transmembrane</keyword>
<organism evidence="2 3">
    <name type="scientific">Edhazardia aedis (strain USNM 41457)</name>
    <name type="common">Microsporidian parasite</name>
    <dbReference type="NCBI Taxonomy" id="1003232"/>
    <lineage>
        <taxon>Eukaryota</taxon>
        <taxon>Fungi</taxon>
        <taxon>Fungi incertae sedis</taxon>
        <taxon>Microsporidia</taxon>
        <taxon>Edhazardia</taxon>
    </lineage>
</organism>
<feature type="transmembrane region" description="Helical" evidence="1">
    <location>
        <begin position="40"/>
        <end position="62"/>
    </location>
</feature>
<evidence type="ECO:0000313" key="2">
    <source>
        <dbReference type="EMBL" id="EJW01998.1"/>
    </source>
</evidence>
<reference evidence="2 3" key="1">
    <citation type="submission" date="2011-08" db="EMBL/GenBank/DDBJ databases">
        <authorList>
            <person name="Liu Z.J."/>
            <person name="Shi F.L."/>
            <person name="Lu J.Q."/>
            <person name="Li M."/>
            <person name="Wang Z.L."/>
        </authorList>
    </citation>
    <scope>NUCLEOTIDE SEQUENCE [LARGE SCALE GENOMIC DNA]</scope>
    <source>
        <strain evidence="2 3">USNM 41457</strain>
    </source>
</reference>
<keyword evidence="1" id="KW-0472">Membrane</keyword>
<dbReference type="Proteomes" id="UP000003163">
    <property type="component" value="Unassembled WGS sequence"/>
</dbReference>
<dbReference type="InParanoid" id="J8ZQL0"/>
<sequence length="442" mass="52825">MTEEEQETQAMNFNNSTVSNRVKRKRMKKLKENIAESCKYFAFTSVCILFFYFVFQLVQLILINKDITVIDSNFSCDPIVTAINGVEAKSGQISKIHENKTEIENPGNKQSVNFLISDQNFFVEFQTFVKAMSTKYQNTSNSFIKSLNSDNKDYKNFKINDSSLVNKIDMFLGQFYNIYFFKHFAIEAQFPDPTLDNPENEDTVIIYRADRYSISIEYESPFRYIMQEFKDKLLYLANISEFFNVEISREVQEWITTKTTQDFIEEAKQNEDKIRSLFSSKNQQNSNDMNRNEEANNIIRQFLIEQLKNNISRFQRWDEYILKLLKKYEFEVEKINDLEKSQEFERLSQSRKVNFRATKIKCLNLMKTLVQIYHKAFVVTDDICNTYYRNLCEVFIKEEFSKSLSFILKSYIQNEFISIFRFIWRKYLSYVENLMKYKIDNN</sequence>
<reference evidence="3" key="2">
    <citation type="submission" date="2015-07" db="EMBL/GenBank/DDBJ databases">
        <title>Contrasting host-pathogen interactions and genome evolution in two generalist and specialist microsporidian pathogens of mosquitoes.</title>
        <authorList>
            <consortium name="The Broad Institute Genomics Platform"/>
            <consortium name="The Broad Institute Genome Sequencing Center for Infectious Disease"/>
            <person name="Cuomo C.A."/>
            <person name="Sanscrainte N.D."/>
            <person name="Goldberg J.M."/>
            <person name="Heiman D."/>
            <person name="Young S."/>
            <person name="Zeng Q."/>
            <person name="Becnel J.J."/>
            <person name="Birren B.W."/>
        </authorList>
    </citation>
    <scope>NUCLEOTIDE SEQUENCE [LARGE SCALE GENOMIC DNA]</scope>
    <source>
        <strain evidence="3">USNM 41457</strain>
    </source>
</reference>
<evidence type="ECO:0008006" key="4">
    <source>
        <dbReference type="Google" id="ProtNLM"/>
    </source>
</evidence>